<organism evidence="3 4">
    <name type="scientific">Diaporthe vaccinii</name>
    <dbReference type="NCBI Taxonomy" id="105482"/>
    <lineage>
        <taxon>Eukaryota</taxon>
        <taxon>Fungi</taxon>
        <taxon>Dikarya</taxon>
        <taxon>Ascomycota</taxon>
        <taxon>Pezizomycotina</taxon>
        <taxon>Sordariomycetes</taxon>
        <taxon>Sordariomycetidae</taxon>
        <taxon>Diaporthales</taxon>
        <taxon>Diaporthaceae</taxon>
        <taxon>Diaporthe</taxon>
        <taxon>Diaporthe eres species complex</taxon>
    </lineage>
</organism>
<sequence length="421" mass="47942">MRVRTSHHRPRSIHPHSYYIFLSHFTRRRIRNGHAAYIPASTRPVMARIAHPPRSFERLHHVRARLRKASCMTADTNDDPSNDEDGGDYSDDEQRSAHPFAPGQLPAPTADAQDAPSSSSMPESAPQAVPIQEADPQAQSAFFNRLPPEVRRMVYTHVWRLSNPTLALHIHAACDGARLTHTPCCTTPSPSPMSEQEAREAEEDDPMRTDPWPGWRGRNQPPRWFWHAWGLRMRWGSPHWKCQAEAMLSWRARADGTCADERGLGSGGYLPVFLTSRRVYAEAIESFLESTTLIFTASEDAYRFFVQHPHRHRARVRSVQLAFTHFKDHLFLQRIEPKHPRLPDSQLSVPVSWGVWTPLMRCVREGLPELRRLTVHLSAAAAPTAREEVFLDVLREWAAEGYGTVEEKGGGLVYTETGRLR</sequence>
<evidence type="ECO:0000256" key="1">
    <source>
        <dbReference type="SAM" id="MobiDB-lite"/>
    </source>
</evidence>
<evidence type="ECO:0000259" key="2">
    <source>
        <dbReference type="Pfam" id="PF24864"/>
    </source>
</evidence>
<dbReference type="Proteomes" id="UP001600888">
    <property type="component" value="Unassembled WGS sequence"/>
</dbReference>
<name>A0ABR4E9J8_9PEZI</name>
<feature type="domain" description="DUF7730" evidence="2">
    <location>
        <begin position="136"/>
        <end position="193"/>
    </location>
</feature>
<reference evidence="3 4" key="1">
    <citation type="submission" date="2024-03" db="EMBL/GenBank/DDBJ databases">
        <title>A high-quality draft genome sequence of Diaporthe vaccinii, a causative agent of upright dieback and viscid rot disease in cranberry plants.</title>
        <authorList>
            <person name="Sarrasin M."/>
            <person name="Lang B.F."/>
            <person name="Burger G."/>
        </authorList>
    </citation>
    <scope>NUCLEOTIDE SEQUENCE [LARGE SCALE GENOMIC DNA]</scope>
    <source>
        <strain evidence="3 4">IS7</strain>
    </source>
</reference>
<dbReference type="Pfam" id="PF24864">
    <property type="entry name" value="DUF7730"/>
    <property type="match status" value="1"/>
</dbReference>
<dbReference type="EMBL" id="JBAWTH010000079">
    <property type="protein sequence ID" value="KAL2279102.1"/>
    <property type="molecule type" value="Genomic_DNA"/>
</dbReference>
<evidence type="ECO:0000313" key="4">
    <source>
        <dbReference type="Proteomes" id="UP001600888"/>
    </source>
</evidence>
<accession>A0ABR4E9J8</accession>
<feature type="compositionally biased region" description="Acidic residues" evidence="1">
    <location>
        <begin position="76"/>
        <end position="91"/>
    </location>
</feature>
<comment type="caution">
    <text evidence="3">The sequence shown here is derived from an EMBL/GenBank/DDBJ whole genome shotgun (WGS) entry which is preliminary data.</text>
</comment>
<dbReference type="PANTHER" id="PTHR38790">
    <property type="entry name" value="2EXR DOMAIN-CONTAINING PROTEIN-RELATED"/>
    <property type="match status" value="1"/>
</dbReference>
<keyword evidence="4" id="KW-1185">Reference proteome</keyword>
<feature type="compositionally biased region" description="Low complexity" evidence="1">
    <location>
        <begin position="115"/>
        <end position="128"/>
    </location>
</feature>
<dbReference type="InterPro" id="IPR056632">
    <property type="entry name" value="DUF7730"/>
</dbReference>
<feature type="region of interest" description="Disordered" evidence="1">
    <location>
        <begin position="187"/>
        <end position="214"/>
    </location>
</feature>
<gene>
    <name evidence="3" type="ORF">FJTKL_13677</name>
</gene>
<feature type="region of interest" description="Disordered" evidence="1">
    <location>
        <begin position="70"/>
        <end position="129"/>
    </location>
</feature>
<protein>
    <recommendedName>
        <fullName evidence="2">DUF7730 domain-containing protein</fullName>
    </recommendedName>
</protein>
<proteinExistence type="predicted"/>
<evidence type="ECO:0000313" key="3">
    <source>
        <dbReference type="EMBL" id="KAL2279102.1"/>
    </source>
</evidence>